<dbReference type="InterPro" id="IPR021861">
    <property type="entry name" value="THO_THOC1"/>
</dbReference>
<organism evidence="3 4">
    <name type="scientific">Triangularia verruculosa</name>
    <dbReference type="NCBI Taxonomy" id="2587418"/>
    <lineage>
        <taxon>Eukaryota</taxon>
        <taxon>Fungi</taxon>
        <taxon>Dikarya</taxon>
        <taxon>Ascomycota</taxon>
        <taxon>Pezizomycotina</taxon>
        <taxon>Sordariomycetes</taxon>
        <taxon>Sordariomycetidae</taxon>
        <taxon>Sordariales</taxon>
        <taxon>Podosporaceae</taxon>
        <taxon>Triangularia</taxon>
    </lineage>
</organism>
<dbReference type="AlphaFoldDB" id="A0AAN6XMN4"/>
<reference evidence="3" key="1">
    <citation type="journal article" date="2023" name="Mol. Phylogenet. Evol.">
        <title>Genome-scale phylogeny and comparative genomics of the fungal order Sordariales.</title>
        <authorList>
            <person name="Hensen N."/>
            <person name="Bonometti L."/>
            <person name="Westerberg I."/>
            <person name="Brannstrom I.O."/>
            <person name="Guillou S."/>
            <person name="Cros-Aarteil S."/>
            <person name="Calhoun S."/>
            <person name="Haridas S."/>
            <person name="Kuo A."/>
            <person name="Mondo S."/>
            <person name="Pangilinan J."/>
            <person name="Riley R."/>
            <person name="LaButti K."/>
            <person name="Andreopoulos B."/>
            <person name="Lipzen A."/>
            <person name="Chen C."/>
            <person name="Yan M."/>
            <person name="Daum C."/>
            <person name="Ng V."/>
            <person name="Clum A."/>
            <person name="Steindorff A."/>
            <person name="Ohm R.A."/>
            <person name="Martin F."/>
            <person name="Silar P."/>
            <person name="Natvig D.O."/>
            <person name="Lalanne C."/>
            <person name="Gautier V."/>
            <person name="Ament-Velasquez S.L."/>
            <person name="Kruys A."/>
            <person name="Hutchinson M.I."/>
            <person name="Powell A.J."/>
            <person name="Barry K."/>
            <person name="Miller A.N."/>
            <person name="Grigoriev I.V."/>
            <person name="Debuchy R."/>
            <person name="Gladieux P."/>
            <person name="Hiltunen Thoren M."/>
            <person name="Johannesson H."/>
        </authorList>
    </citation>
    <scope>NUCLEOTIDE SEQUENCE</scope>
    <source>
        <strain evidence="3">CBS 315.58</strain>
    </source>
</reference>
<reference evidence="3" key="2">
    <citation type="submission" date="2023-05" db="EMBL/GenBank/DDBJ databases">
        <authorList>
            <consortium name="Lawrence Berkeley National Laboratory"/>
            <person name="Steindorff A."/>
            <person name="Hensen N."/>
            <person name="Bonometti L."/>
            <person name="Westerberg I."/>
            <person name="Brannstrom I.O."/>
            <person name="Guillou S."/>
            <person name="Cros-Aarteil S."/>
            <person name="Calhoun S."/>
            <person name="Haridas S."/>
            <person name="Kuo A."/>
            <person name="Mondo S."/>
            <person name="Pangilinan J."/>
            <person name="Riley R."/>
            <person name="Labutti K."/>
            <person name="Andreopoulos B."/>
            <person name="Lipzen A."/>
            <person name="Chen C."/>
            <person name="Yanf M."/>
            <person name="Daum C."/>
            <person name="Ng V."/>
            <person name="Clum A."/>
            <person name="Ohm R."/>
            <person name="Martin F."/>
            <person name="Silar P."/>
            <person name="Natvig D."/>
            <person name="Lalanne C."/>
            <person name="Gautier V."/>
            <person name="Ament-Velasquez S.L."/>
            <person name="Kruys A."/>
            <person name="Hutchinson M.I."/>
            <person name="Powell A.J."/>
            <person name="Barry K."/>
            <person name="Miller A.N."/>
            <person name="Grigoriev I.V."/>
            <person name="Debuchy R."/>
            <person name="Gladieux P."/>
            <person name="Thoren M.H."/>
            <person name="Johannesson H."/>
        </authorList>
    </citation>
    <scope>NUCLEOTIDE SEQUENCE</scope>
    <source>
        <strain evidence="3">CBS 315.58</strain>
    </source>
</reference>
<keyword evidence="3" id="KW-0648">Protein biosynthesis</keyword>
<evidence type="ECO:0000313" key="3">
    <source>
        <dbReference type="EMBL" id="KAK4200562.1"/>
    </source>
</evidence>
<feature type="region of interest" description="Disordered" evidence="1">
    <location>
        <begin position="308"/>
        <end position="341"/>
    </location>
</feature>
<dbReference type="SMART" id="SM00072">
    <property type="entry name" value="GuKc"/>
    <property type="match status" value="1"/>
</dbReference>
<dbReference type="InterPro" id="IPR027417">
    <property type="entry name" value="P-loop_NTPase"/>
</dbReference>
<dbReference type="EMBL" id="MU863918">
    <property type="protein sequence ID" value="KAK4200562.1"/>
    <property type="molecule type" value="Genomic_DNA"/>
</dbReference>
<feature type="region of interest" description="Disordered" evidence="1">
    <location>
        <begin position="218"/>
        <end position="258"/>
    </location>
</feature>
<sequence>MPATIIDSHGIPAVAKAGAFLQQLLEHAETVKRTSSIEPPLTESHFDDLRGRMNSVYDEEPATDDSSDAKAARFAIIETAVRDTFKYLVSRAPIDSPDFVKVWNLFDILSILSDSELCDPALLLWLVEELLDSQPVTGCRKVFDFLESRRERITAKHFKQKQLVILRTCNELVRRLSRALDPAFSGRVLIFMFQSFPLGDKSSVNLRGEFHTENVTTFDQTPAKVDNEADKMDVDTDIGTPSDASRRGRSNGADTKKKALDPDTLYPIFWALQESFNQPRLLFEPSHFASFKSGLEATMATFLNIKLEQPPRVKERPDRPVDEPKHASKRKREESDGTLSSGFNPKYLTSRDLFKLEISDLTFRRNILIQALITMEFLLALSPKAKEKLATVKLPNKSVTYSEKTLSEEEIKWVVETKESIKSYLKLGPEGPHFCRLVETVLSRDKNWVRWKVENCPPIELPQLSPETFVAARTTVGKLATTKRLRSTPMGSLNLDFLDDDAEERALEKLKDRNRFKVPSLESYKRAIADDDFEIEMPTNNETKAAAIEGKASKTWRALRMASKSKLALFDKIEDDDKIDVIFEEIPAEKDEEDQETSNGETIFPEDRRPLVIVDAGKFTATGVGLAKQLYAHHPKTFTKVAVHVTRKPAEGEVNGKDFHFVDTQAFNMMRDGDQFLEFSEEGDDIHGTSRRAVDAIVDNDRVAVMEMTFEAAQQVKDNGYDARFIFIQPPASNVLEGQLKESGLSEEQVQQAIKSASEAAEHAKSSSDFYEAVVDAEYQALEVAIFVSEVGGEANGKKGDDDEDVAMDDAAPPS</sequence>
<name>A0AAN6XMN4_9PEZI</name>
<evidence type="ECO:0000256" key="1">
    <source>
        <dbReference type="SAM" id="MobiDB-lite"/>
    </source>
</evidence>
<feature type="compositionally biased region" description="Basic and acidic residues" evidence="1">
    <location>
        <begin position="225"/>
        <end position="234"/>
    </location>
</feature>
<keyword evidence="4" id="KW-1185">Reference proteome</keyword>
<dbReference type="PANTHER" id="PTHR13265:SF0">
    <property type="entry name" value="HPR1"/>
    <property type="match status" value="1"/>
</dbReference>
<dbReference type="Pfam" id="PF00625">
    <property type="entry name" value="Guanylate_kin"/>
    <property type="match status" value="1"/>
</dbReference>
<dbReference type="GO" id="GO:0003746">
    <property type="term" value="F:translation elongation factor activity"/>
    <property type="evidence" value="ECO:0007669"/>
    <property type="project" value="UniProtKB-KW"/>
</dbReference>
<dbReference type="InterPro" id="IPR008145">
    <property type="entry name" value="GK/Ca_channel_bsu"/>
</dbReference>
<gene>
    <name evidence="3" type="ORF">QBC40DRAFT_279885</name>
</gene>
<dbReference type="CDD" id="cd00071">
    <property type="entry name" value="GMPK"/>
    <property type="match status" value="1"/>
</dbReference>
<dbReference type="SUPFAM" id="SSF52540">
    <property type="entry name" value="P-loop containing nucleoside triphosphate hydrolases"/>
    <property type="match status" value="1"/>
</dbReference>
<keyword evidence="3" id="KW-0251">Elongation factor</keyword>
<dbReference type="PROSITE" id="PS50052">
    <property type="entry name" value="GUANYLATE_KINASE_2"/>
    <property type="match status" value="1"/>
</dbReference>
<feature type="compositionally biased region" description="Basic and acidic residues" evidence="1">
    <location>
        <begin position="309"/>
        <end position="335"/>
    </location>
</feature>
<dbReference type="GO" id="GO:0000445">
    <property type="term" value="C:THO complex part of transcription export complex"/>
    <property type="evidence" value="ECO:0007669"/>
    <property type="project" value="TreeGrafter"/>
</dbReference>
<dbReference type="GO" id="GO:0006406">
    <property type="term" value="P:mRNA export from nucleus"/>
    <property type="evidence" value="ECO:0007669"/>
    <property type="project" value="TreeGrafter"/>
</dbReference>
<proteinExistence type="predicted"/>
<protein>
    <submittedName>
        <fullName evidence="3">THO complex subunit 1 transcription elongation factor-domain-containing protein</fullName>
    </submittedName>
</protein>
<dbReference type="InterPro" id="IPR008144">
    <property type="entry name" value="Guanylate_kin-like_dom"/>
</dbReference>
<feature type="region of interest" description="Disordered" evidence="1">
    <location>
        <begin position="793"/>
        <end position="815"/>
    </location>
</feature>
<dbReference type="Pfam" id="PF11957">
    <property type="entry name" value="efThoc1"/>
    <property type="match status" value="1"/>
</dbReference>
<dbReference type="Gene3D" id="3.40.50.300">
    <property type="entry name" value="P-loop containing nucleotide triphosphate hydrolases"/>
    <property type="match status" value="1"/>
</dbReference>
<comment type="caution">
    <text evidence="3">The sequence shown here is derived from an EMBL/GenBank/DDBJ whole genome shotgun (WGS) entry which is preliminary data.</text>
</comment>
<dbReference type="PANTHER" id="PTHR13265">
    <property type="entry name" value="THO COMPLEX SUBUNIT 1"/>
    <property type="match status" value="1"/>
</dbReference>
<evidence type="ECO:0000259" key="2">
    <source>
        <dbReference type="PROSITE" id="PS50052"/>
    </source>
</evidence>
<accession>A0AAN6XMN4</accession>
<evidence type="ECO:0000313" key="4">
    <source>
        <dbReference type="Proteomes" id="UP001303160"/>
    </source>
</evidence>
<dbReference type="Proteomes" id="UP001303160">
    <property type="component" value="Unassembled WGS sequence"/>
</dbReference>
<feature type="domain" description="Guanylate kinase-like" evidence="2">
    <location>
        <begin position="608"/>
        <end position="786"/>
    </location>
</feature>